<proteinExistence type="predicted"/>
<reference evidence="9 10" key="1">
    <citation type="submission" date="2020-07" db="EMBL/GenBank/DDBJ databases">
        <authorList>
            <person name="Feng X."/>
        </authorList>
    </citation>
    <scope>NUCLEOTIDE SEQUENCE [LARGE SCALE GENOMIC DNA]</scope>
    <source>
        <strain evidence="9 10">JCM14086</strain>
    </source>
</reference>
<dbReference type="Pfam" id="PF00072">
    <property type="entry name" value="Response_reg"/>
    <property type="match status" value="1"/>
</dbReference>
<keyword evidence="3 5" id="KW-0597">Phosphoprotein</keyword>
<evidence type="ECO:0000256" key="4">
    <source>
        <dbReference type="ARBA" id="ARBA00023012"/>
    </source>
</evidence>
<keyword evidence="4" id="KW-0902">Two-component regulatory system</keyword>
<feature type="modified residue" description="4-aspartylphosphate" evidence="5">
    <location>
        <position position="955"/>
    </location>
</feature>
<dbReference type="PRINTS" id="PR00344">
    <property type="entry name" value="BCTRLSENSOR"/>
</dbReference>
<dbReference type="GO" id="GO:0000155">
    <property type="term" value="F:phosphorelay sensor kinase activity"/>
    <property type="evidence" value="ECO:0007669"/>
    <property type="project" value="InterPro"/>
</dbReference>
<dbReference type="InterPro" id="IPR036890">
    <property type="entry name" value="HATPase_C_sf"/>
</dbReference>
<dbReference type="Gene3D" id="3.30.565.10">
    <property type="entry name" value="Histidine kinase-like ATPase, C-terminal domain"/>
    <property type="match status" value="1"/>
</dbReference>
<dbReference type="EMBL" id="JACHVA010000138">
    <property type="protein sequence ID" value="MBC2604032.1"/>
    <property type="molecule type" value="Genomic_DNA"/>
</dbReference>
<evidence type="ECO:0000256" key="6">
    <source>
        <dbReference type="SAM" id="Phobius"/>
    </source>
</evidence>
<dbReference type="Pfam" id="PF02518">
    <property type="entry name" value="HATPase_c"/>
    <property type="match status" value="1"/>
</dbReference>
<sequence length="1034" mass="114619">MKSPRAFLPVISSIIVVGIFVAVLDRSAESRAEELVAVEVAGRLDSLVREIRNFQEDTILNTVEPGKGHERELLSQYVRSFREIYGASNVWLYTRDGDETLRAVSSWGNESAGSISIDERSIQCSEVVFQNGQPYTLLGGAGGGEVATSAPVFSREGEGVEVVASATFPLAQWNVLFAEDRSHLFWMGAGSVALIIGMGVLFWIRSERETRRNGLLWNCLEPLALGVAGLVLTGFFSWNYQHRLRVEAQEVFLEKSFREGYFLFQTLHTLEEHEIPLLAALFANAEKGGDREVLQAACEEAFEHSGVVAIRVFSEEETEEHEAFSFTRDSLPKGEPWKSLGNRAGPERNKAILAAKNSGEAVVWWPASDGPGESEDSGFVIFVSLLNDPGESPTSQRLMALRLDLGVLAEEVSSFSLTLNRWFFEGAEADSGDIPVGQLASYSASIEDLVIPGFFFGSPLYLQLRAVESEGTLWKTEVAKSAAVGGGVSLLVASFLVSLVRRKHLRITHSDFEAPGGKKGFDLDALTCKVTRTGGWGIDPDTRNLVWTPEVREIFGVPADFESSLWRMPLFFPSRESRRALFDSLQKAVLSGENFTEDLEIRTLSGDRHRVVISGYAEPREDTGFWVFGSVQLADREHQLQLELQQKTRSLEAALFAQNRVLANMGTQLRIPMNVLIGMTEVLSRKSLSEEETGWVRSVSEIGEMFLSASDDLVEISEMRSGNLIRKPVDFRLSKLVRELSESFLPRMEEKGLVFRVHTAPNVPDLLFGERIHLRKILANLIENALRYTEKGAVDLRFSVDRRDGKNLTLLCEVEDTGMGISPENVKEIFDPFVCLSSDESAGESGLGLGLTVCRAMVDWLGGDIGVESVSGEGSHFWVSAPLKTCGEEVKVDDKGWADVKLKGQKVLVAEDNPINQEVIEMILKKANLSYQTVRNGQIVLELLPKEPYDLILMDVRMPVMDGIETTLRIRSGEAGEAFRDIPIIGVTANAMKHQIRECVEAGMNEVLAKPFSVEVLVDLVRRYLDGRTLEESF</sequence>
<keyword evidence="10" id="KW-1185">Reference proteome</keyword>
<keyword evidence="6" id="KW-0472">Membrane</keyword>
<keyword evidence="6" id="KW-1133">Transmembrane helix</keyword>
<dbReference type="PANTHER" id="PTHR45339">
    <property type="entry name" value="HYBRID SIGNAL TRANSDUCTION HISTIDINE KINASE J"/>
    <property type="match status" value="1"/>
</dbReference>
<dbReference type="SUPFAM" id="SSF55874">
    <property type="entry name" value="ATPase domain of HSP90 chaperone/DNA topoisomerase II/histidine kinase"/>
    <property type="match status" value="1"/>
</dbReference>
<dbReference type="InterPro" id="IPR011006">
    <property type="entry name" value="CheY-like_superfamily"/>
</dbReference>
<dbReference type="PROSITE" id="PS50110">
    <property type="entry name" value="RESPONSE_REGULATORY"/>
    <property type="match status" value="1"/>
</dbReference>
<organism evidence="9 10">
    <name type="scientific">Puniceicoccus vermicola</name>
    <dbReference type="NCBI Taxonomy" id="388746"/>
    <lineage>
        <taxon>Bacteria</taxon>
        <taxon>Pseudomonadati</taxon>
        <taxon>Verrucomicrobiota</taxon>
        <taxon>Opitutia</taxon>
        <taxon>Puniceicoccales</taxon>
        <taxon>Puniceicoccaceae</taxon>
        <taxon>Puniceicoccus</taxon>
    </lineage>
</organism>
<feature type="domain" description="Response regulatory" evidence="8">
    <location>
        <begin position="906"/>
        <end position="1025"/>
    </location>
</feature>
<dbReference type="InterPro" id="IPR035965">
    <property type="entry name" value="PAS-like_dom_sf"/>
</dbReference>
<keyword evidence="6" id="KW-0812">Transmembrane</keyword>
<evidence type="ECO:0000256" key="1">
    <source>
        <dbReference type="ARBA" id="ARBA00000085"/>
    </source>
</evidence>
<feature type="domain" description="Histidine kinase" evidence="7">
    <location>
        <begin position="664"/>
        <end position="885"/>
    </location>
</feature>
<dbReference type="SUPFAM" id="SSF47384">
    <property type="entry name" value="Homodimeric domain of signal transducing histidine kinase"/>
    <property type="match status" value="1"/>
</dbReference>
<evidence type="ECO:0000256" key="2">
    <source>
        <dbReference type="ARBA" id="ARBA00012438"/>
    </source>
</evidence>
<dbReference type="InterPro" id="IPR001789">
    <property type="entry name" value="Sig_transdc_resp-reg_receiver"/>
</dbReference>
<dbReference type="SMART" id="SM00387">
    <property type="entry name" value="HATPase_c"/>
    <property type="match status" value="1"/>
</dbReference>
<dbReference type="Gene3D" id="1.10.287.130">
    <property type="match status" value="1"/>
</dbReference>
<protein>
    <recommendedName>
        <fullName evidence="2">histidine kinase</fullName>
        <ecNumber evidence="2">2.7.13.3</ecNumber>
    </recommendedName>
</protein>
<dbReference type="EC" id="2.7.13.3" evidence="2"/>
<feature type="transmembrane region" description="Helical" evidence="6">
    <location>
        <begin position="215"/>
        <end position="236"/>
    </location>
</feature>
<evidence type="ECO:0000259" key="8">
    <source>
        <dbReference type="PROSITE" id="PS50110"/>
    </source>
</evidence>
<dbReference type="Gene3D" id="3.40.50.2300">
    <property type="match status" value="1"/>
</dbReference>
<dbReference type="Proteomes" id="UP000525652">
    <property type="component" value="Unassembled WGS sequence"/>
</dbReference>
<evidence type="ECO:0000256" key="3">
    <source>
        <dbReference type="ARBA" id="ARBA00022553"/>
    </source>
</evidence>
<name>A0A7X1B1W4_9BACT</name>
<dbReference type="InterPro" id="IPR003594">
    <property type="entry name" value="HATPase_dom"/>
</dbReference>
<accession>A0A7X1B1W4</accession>
<comment type="catalytic activity">
    <reaction evidence="1">
        <text>ATP + protein L-histidine = ADP + protein N-phospho-L-histidine.</text>
        <dbReference type="EC" id="2.7.13.3"/>
    </reaction>
</comment>
<dbReference type="PROSITE" id="PS50109">
    <property type="entry name" value="HIS_KIN"/>
    <property type="match status" value="1"/>
</dbReference>
<dbReference type="CDD" id="cd17546">
    <property type="entry name" value="REC_hyHK_CKI1_RcsC-like"/>
    <property type="match status" value="1"/>
</dbReference>
<dbReference type="InterPro" id="IPR036097">
    <property type="entry name" value="HisK_dim/P_sf"/>
</dbReference>
<comment type="caution">
    <text evidence="9">The sequence shown here is derived from an EMBL/GenBank/DDBJ whole genome shotgun (WGS) entry which is preliminary data.</text>
</comment>
<evidence type="ECO:0000313" key="9">
    <source>
        <dbReference type="EMBL" id="MBC2604032.1"/>
    </source>
</evidence>
<dbReference type="InterPro" id="IPR004358">
    <property type="entry name" value="Sig_transdc_His_kin-like_C"/>
</dbReference>
<dbReference type="InterPro" id="IPR005467">
    <property type="entry name" value="His_kinase_dom"/>
</dbReference>
<dbReference type="SMART" id="SM00448">
    <property type="entry name" value="REC"/>
    <property type="match status" value="1"/>
</dbReference>
<evidence type="ECO:0000256" key="5">
    <source>
        <dbReference type="PROSITE-ProRule" id="PRU00169"/>
    </source>
</evidence>
<dbReference type="PANTHER" id="PTHR45339:SF1">
    <property type="entry name" value="HYBRID SIGNAL TRANSDUCTION HISTIDINE KINASE J"/>
    <property type="match status" value="1"/>
</dbReference>
<feature type="transmembrane region" description="Helical" evidence="6">
    <location>
        <begin position="6"/>
        <end position="24"/>
    </location>
</feature>
<feature type="transmembrane region" description="Helical" evidence="6">
    <location>
        <begin position="184"/>
        <end position="203"/>
    </location>
</feature>
<dbReference type="AlphaFoldDB" id="A0A7X1B1W4"/>
<evidence type="ECO:0000313" key="10">
    <source>
        <dbReference type="Proteomes" id="UP000525652"/>
    </source>
</evidence>
<dbReference type="SUPFAM" id="SSF52172">
    <property type="entry name" value="CheY-like"/>
    <property type="match status" value="1"/>
</dbReference>
<evidence type="ECO:0000259" key="7">
    <source>
        <dbReference type="PROSITE" id="PS50109"/>
    </source>
</evidence>
<dbReference type="RefSeq" id="WP_185694649.1">
    <property type="nucleotide sequence ID" value="NZ_JACHVA010000138.1"/>
</dbReference>
<gene>
    <name evidence="9" type="ORF">H5P30_19800</name>
</gene>
<dbReference type="SUPFAM" id="SSF55785">
    <property type="entry name" value="PYP-like sensor domain (PAS domain)"/>
    <property type="match status" value="1"/>
</dbReference>